<dbReference type="EC" id="2.7.7.7" evidence="1"/>
<reference evidence="10" key="1">
    <citation type="journal article" date="2013" name="Stand. Genomic Sci.">
        <title>Complete genome sequence of the halophilic bacterium Spirochaeta africana type strain (Z-7692(T)) from the alkaline Lake Magadi in the East African Rift.</title>
        <authorList>
            <person name="Liolos K."/>
            <person name="Abt B."/>
            <person name="Scheuner C."/>
            <person name="Teshima H."/>
            <person name="Held B."/>
            <person name="Lapidus A."/>
            <person name="Nolan M."/>
            <person name="Lucas S."/>
            <person name="Deshpande S."/>
            <person name="Cheng J.F."/>
            <person name="Tapia R."/>
            <person name="Goodwin L.A."/>
            <person name="Pitluck S."/>
            <person name="Pagani I."/>
            <person name="Ivanova N."/>
            <person name="Mavromatis K."/>
            <person name="Mikhailova N."/>
            <person name="Huntemann M."/>
            <person name="Pati A."/>
            <person name="Chen A."/>
            <person name="Palaniappan K."/>
            <person name="Land M."/>
            <person name="Rohde M."/>
            <person name="Tindall B.J."/>
            <person name="Detter J.C."/>
            <person name="Goker M."/>
            <person name="Bristow J."/>
            <person name="Eisen J.A."/>
            <person name="Markowitz V."/>
            <person name="Hugenholtz P."/>
            <person name="Woyke T."/>
            <person name="Klenk H.P."/>
            <person name="Kyrpides N.C."/>
        </authorList>
    </citation>
    <scope>NUCLEOTIDE SEQUENCE</scope>
    <source>
        <strain evidence="10">ATCC 700263 / DSM 8902 / Z-7692</strain>
    </source>
</reference>
<dbReference type="RefSeq" id="WP_014456671.1">
    <property type="nucleotide sequence ID" value="NC_017098.1"/>
</dbReference>
<dbReference type="Gene3D" id="1.20.272.10">
    <property type="match status" value="1"/>
</dbReference>
<evidence type="ECO:0000256" key="6">
    <source>
        <dbReference type="ARBA" id="ARBA00034754"/>
    </source>
</evidence>
<evidence type="ECO:0000256" key="1">
    <source>
        <dbReference type="ARBA" id="ARBA00012417"/>
    </source>
</evidence>
<dbReference type="STRING" id="889378.Spiaf_2663"/>
<keyword evidence="3" id="KW-0548">Nucleotidyltransferase</keyword>
<keyword evidence="5" id="KW-0239">DNA-directed DNA polymerase</keyword>
<evidence type="ECO:0000256" key="4">
    <source>
        <dbReference type="ARBA" id="ARBA00022705"/>
    </source>
</evidence>
<keyword evidence="2" id="KW-0808">Transferase</keyword>
<evidence type="ECO:0000313" key="9">
    <source>
        <dbReference type="EMBL" id="AFG38689.1"/>
    </source>
</evidence>
<dbReference type="HOGENOM" id="CLU_821204_0_0_12"/>
<dbReference type="AlphaFoldDB" id="H9UME6"/>
<dbReference type="InterPro" id="IPR048466">
    <property type="entry name" value="DNA_pol3_delta-like_C"/>
</dbReference>
<keyword evidence="4" id="KW-0235">DNA replication</keyword>
<evidence type="ECO:0000256" key="5">
    <source>
        <dbReference type="ARBA" id="ARBA00022932"/>
    </source>
</evidence>
<dbReference type="eggNOG" id="COG1466">
    <property type="taxonomic scope" value="Bacteria"/>
</dbReference>
<dbReference type="PANTHER" id="PTHR34388:SF1">
    <property type="entry name" value="DNA POLYMERASE III SUBUNIT DELTA"/>
    <property type="match status" value="1"/>
</dbReference>
<dbReference type="EMBL" id="CP003282">
    <property type="protein sequence ID" value="AFG38689.1"/>
    <property type="molecule type" value="Genomic_DNA"/>
</dbReference>
<evidence type="ECO:0000256" key="7">
    <source>
        <dbReference type="ARBA" id="ARBA00049244"/>
    </source>
</evidence>
<organism evidence="9 10">
    <name type="scientific">Spirochaeta africana (strain ATCC 700263 / DSM 8902 / Z-7692)</name>
    <dbReference type="NCBI Taxonomy" id="889378"/>
    <lineage>
        <taxon>Bacteria</taxon>
        <taxon>Pseudomonadati</taxon>
        <taxon>Spirochaetota</taxon>
        <taxon>Spirochaetia</taxon>
        <taxon>Spirochaetales</taxon>
        <taxon>Spirochaetaceae</taxon>
        <taxon>Spirochaeta</taxon>
    </lineage>
</organism>
<dbReference type="Pfam" id="PF21694">
    <property type="entry name" value="DNA_pol3_delta_C"/>
    <property type="match status" value="1"/>
</dbReference>
<evidence type="ECO:0000256" key="3">
    <source>
        <dbReference type="ARBA" id="ARBA00022695"/>
    </source>
</evidence>
<dbReference type="Gene3D" id="3.40.50.300">
    <property type="entry name" value="P-loop containing nucleotide triphosphate hydrolases"/>
    <property type="match status" value="1"/>
</dbReference>
<dbReference type="GO" id="GO:0003887">
    <property type="term" value="F:DNA-directed DNA polymerase activity"/>
    <property type="evidence" value="ECO:0007669"/>
    <property type="project" value="UniProtKB-KW"/>
</dbReference>
<dbReference type="InterPro" id="IPR005790">
    <property type="entry name" value="DNA_polIII_delta"/>
</dbReference>
<dbReference type="SUPFAM" id="SSF48019">
    <property type="entry name" value="post-AAA+ oligomerization domain-like"/>
    <property type="match status" value="1"/>
</dbReference>
<keyword evidence="10" id="KW-1185">Reference proteome</keyword>
<name>H9UME6_SPIAZ</name>
<dbReference type="GO" id="GO:0003677">
    <property type="term" value="F:DNA binding"/>
    <property type="evidence" value="ECO:0007669"/>
    <property type="project" value="InterPro"/>
</dbReference>
<dbReference type="PANTHER" id="PTHR34388">
    <property type="entry name" value="DNA POLYMERASE III SUBUNIT DELTA"/>
    <property type="match status" value="1"/>
</dbReference>
<protein>
    <recommendedName>
        <fullName evidence="1">DNA-directed DNA polymerase</fullName>
        <ecNumber evidence="1">2.7.7.7</ecNumber>
    </recommendedName>
</protein>
<gene>
    <name evidence="9" type="ordered locus">Spiaf_2663</name>
</gene>
<dbReference type="InterPro" id="IPR027417">
    <property type="entry name" value="P-loop_NTPase"/>
</dbReference>
<feature type="domain" description="DNA polymerase III delta subunit-like C-terminal" evidence="8">
    <location>
        <begin position="194"/>
        <end position="302"/>
    </location>
</feature>
<dbReference type="Proteomes" id="UP000007383">
    <property type="component" value="Chromosome"/>
</dbReference>
<sequence>MSALHLLLGPEDGKKQEYLQALQAGLTKRLGQAPDRVTMYAGEQSIGDAVTLLRNGSLFNPHQLLLFYGAESIKSQDDLALLARYAKSPSPEGTLVLLSAETKVSRKVEGAVPKSQVKIFWELFENQKEQFIQRYLRDHGRRIEQDALLLLLETIENTTDQMRSACDLLLSLFPRDSVITEEGVDAFLFHSKQESVFTLFRAIGQRDREHSLEILHTLLELQDMKPFQIVAGVSWQLRRLLSAKERLQRGQAPADVWAELKIRGKRNQEQMLRAARAFSLPELQERLRLTAEADGALRSDRSGIHHHLMTLFVYRLT</sequence>
<dbReference type="KEGG" id="sfc:Spiaf_2663"/>
<dbReference type="NCBIfam" id="TIGR01128">
    <property type="entry name" value="holA"/>
    <property type="match status" value="1"/>
</dbReference>
<dbReference type="InterPro" id="IPR008921">
    <property type="entry name" value="DNA_pol3_clamp-load_cplx_C"/>
</dbReference>
<dbReference type="OrthoDB" id="367647at2"/>
<dbReference type="GO" id="GO:0009360">
    <property type="term" value="C:DNA polymerase III complex"/>
    <property type="evidence" value="ECO:0007669"/>
    <property type="project" value="TreeGrafter"/>
</dbReference>
<dbReference type="GO" id="GO:0006261">
    <property type="term" value="P:DNA-templated DNA replication"/>
    <property type="evidence" value="ECO:0007669"/>
    <property type="project" value="TreeGrafter"/>
</dbReference>
<comment type="catalytic activity">
    <reaction evidence="7">
        <text>DNA(n) + a 2'-deoxyribonucleoside 5'-triphosphate = DNA(n+1) + diphosphate</text>
        <dbReference type="Rhea" id="RHEA:22508"/>
        <dbReference type="Rhea" id="RHEA-COMP:17339"/>
        <dbReference type="Rhea" id="RHEA-COMP:17340"/>
        <dbReference type="ChEBI" id="CHEBI:33019"/>
        <dbReference type="ChEBI" id="CHEBI:61560"/>
        <dbReference type="ChEBI" id="CHEBI:173112"/>
        <dbReference type="EC" id="2.7.7.7"/>
    </reaction>
</comment>
<dbReference type="PATRIC" id="fig|889378.3.peg.2637"/>
<dbReference type="SUPFAM" id="SSF52540">
    <property type="entry name" value="P-loop containing nucleoside triphosphate hydrolases"/>
    <property type="match status" value="1"/>
</dbReference>
<accession>H9UME6</accession>
<evidence type="ECO:0000256" key="2">
    <source>
        <dbReference type="ARBA" id="ARBA00022679"/>
    </source>
</evidence>
<evidence type="ECO:0000313" key="10">
    <source>
        <dbReference type="Proteomes" id="UP000007383"/>
    </source>
</evidence>
<evidence type="ECO:0000259" key="8">
    <source>
        <dbReference type="Pfam" id="PF21694"/>
    </source>
</evidence>
<proteinExistence type="inferred from homology"/>
<comment type="similarity">
    <text evidence="6">Belongs to the DNA polymerase HolA subunit family.</text>
</comment>